<keyword evidence="7" id="KW-0175">Coiled coil</keyword>
<evidence type="ECO:0000256" key="1">
    <source>
        <dbReference type="ARBA" id="ARBA00004642"/>
    </source>
</evidence>
<evidence type="ECO:0000256" key="5">
    <source>
        <dbReference type="ARBA" id="ARBA00022833"/>
    </source>
</evidence>
<evidence type="ECO:0000256" key="13">
    <source>
        <dbReference type="SAM" id="MobiDB-lite"/>
    </source>
</evidence>
<dbReference type="Proteomes" id="UP000837857">
    <property type="component" value="Chromosome 25"/>
</dbReference>
<comment type="subcellular location">
    <subcellularLocation>
        <location evidence="1">Nucleus</location>
        <location evidence="1">Nucleoplasm</location>
    </subcellularLocation>
</comment>
<evidence type="ECO:0000256" key="6">
    <source>
        <dbReference type="ARBA" id="ARBA00023015"/>
    </source>
</evidence>
<keyword evidence="10" id="KW-0539">Nucleus</keyword>
<keyword evidence="3" id="KW-0479">Metal-binding</keyword>
<evidence type="ECO:0000256" key="9">
    <source>
        <dbReference type="ARBA" id="ARBA00023163"/>
    </source>
</evidence>
<dbReference type="SUPFAM" id="SSF57716">
    <property type="entry name" value="Glucocorticoid receptor-like (DNA-binding domain)"/>
    <property type="match status" value="1"/>
</dbReference>
<feature type="domain" description="THAP-type" evidence="14">
    <location>
        <begin position="1"/>
        <end position="87"/>
    </location>
</feature>
<keyword evidence="11" id="KW-0131">Cell cycle</keyword>
<evidence type="ECO:0000313" key="16">
    <source>
        <dbReference type="Proteomes" id="UP000837857"/>
    </source>
</evidence>
<keyword evidence="6" id="KW-0805">Transcription regulation</keyword>
<evidence type="ECO:0000256" key="7">
    <source>
        <dbReference type="ARBA" id="ARBA00023054"/>
    </source>
</evidence>
<evidence type="ECO:0000256" key="3">
    <source>
        <dbReference type="ARBA" id="ARBA00022723"/>
    </source>
</evidence>
<dbReference type="PANTHER" id="PTHR46600:SF1">
    <property type="entry name" value="THAP DOMAIN-CONTAINING PROTEIN 1"/>
    <property type="match status" value="1"/>
</dbReference>
<name>A0ABN8IM69_9NEOP</name>
<evidence type="ECO:0000256" key="8">
    <source>
        <dbReference type="ARBA" id="ARBA00023125"/>
    </source>
</evidence>
<organism evidence="15 16">
    <name type="scientific">Iphiclides podalirius</name>
    <name type="common">scarce swallowtail</name>
    <dbReference type="NCBI Taxonomy" id="110791"/>
    <lineage>
        <taxon>Eukaryota</taxon>
        <taxon>Metazoa</taxon>
        <taxon>Ecdysozoa</taxon>
        <taxon>Arthropoda</taxon>
        <taxon>Hexapoda</taxon>
        <taxon>Insecta</taxon>
        <taxon>Pterygota</taxon>
        <taxon>Neoptera</taxon>
        <taxon>Endopterygota</taxon>
        <taxon>Lepidoptera</taxon>
        <taxon>Glossata</taxon>
        <taxon>Ditrysia</taxon>
        <taxon>Papilionoidea</taxon>
        <taxon>Papilionidae</taxon>
        <taxon>Papilioninae</taxon>
        <taxon>Iphiclides</taxon>
    </lineage>
</organism>
<keyword evidence="5" id="KW-0862">Zinc</keyword>
<dbReference type="EMBL" id="OW152837">
    <property type="protein sequence ID" value="CAH2058300.1"/>
    <property type="molecule type" value="Genomic_DNA"/>
</dbReference>
<accession>A0ABN8IM69</accession>
<feature type="non-terminal residue" evidence="15">
    <location>
        <position position="220"/>
    </location>
</feature>
<evidence type="ECO:0000256" key="4">
    <source>
        <dbReference type="ARBA" id="ARBA00022771"/>
    </source>
</evidence>
<evidence type="ECO:0000313" key="15">
    <source>
        <dbReference type="EMBL" id="CAH2058300.1"/>
    </source>
</evidence>
<evidence type="ECO:0000256" key="12">
    <source>
        <dbReference type="PROSITE-ProRule" id="PRU00309"/>
    </source>
</evidence>
<dbReference type="InterPro" id="IPR026516">
    <property type="entry name" value="THAP1/10"/>
</dbReference>
<dbReference type="PROSITE" id="PS50950">
    <property type="entry name" value="ZF_THAP"/>
    <property type="match status" value="1"/>
</dbReference>
<keyword evidence="16" id="KW-1185">Reference proteome</keyword>
<keyword evidence="4 12" id="KW-0863">Zinc-finger</keyword>
<dbReference type="InterPro" id="IPR038441">
    <property type="entry name" value="THAP_Znf_sf"/>
</dbReference>
<keyword evidence="9" id="KW-0804">Transcription</keyword>
<dbReference type="InterPro" id="IPR006612">
    <property type="entry name" value="THAP_Znf"/>
</dbReference>
<proteinExistence type="inferred from homology"/>
<dbReference type="Pfam" id="PF05485">
    <property type="entry name" value="THAP"/>
    <property type="match status" value="1"/>
</dbReference>
<evidence type="ECO:0000256" key="11">
    <source>
        <dbReference type="ARBA" id="ARBA00023306"/>
    </source>
</evidence>
<keyword evidence="8 12" id="KW-0238">DNA-binding</keyword>
<reference evidence="15" key="1">
    <citation type="submission" date="2022-03" db="EMBL/GenBank/DDBJ databases">
        <authorList>
            <person name="Martin H S."/>
        </authorList>
    </citation>
    <scope>NUCLEOTIDE SEQUENCE</scope>
</reference>
<feature type="region of interest" description="Disordered" evidence="13">
    <location>
        <begin position="199"/>
        <end position="220"/>
    </location>
</feature>
<sequence>MPVCAVKLCRNYVRKTYNNTKITYHRFPTDPELADRWRAIIQRTRNEGYWKHHKTSVVCSEHFSDDDLYYTKMGLRRLKNGSVPSKCLFLVGTETESQKNIKKEPSAYNMVNDIENQIIEPKPSSSKEPCLLLLVAESKSPANIKAEPSSSNMVKDIENQVIEPKPSCSKNPCLFLSVTETESPTNIKQEPSASNMVINIQNEKFEPKPSGSQEPRFGIR</sequence>
<dbReference type="Gene3D" id="6.20.210.20">
    <property type="entry name" value="THAP domain"/>
    <property type="match status" value="1"/>
</dbReference>
<evidence type="ECO:0000256" key="10">
    <source>
        <dbReference type="ARBA" id="ARBA00023242"/>
    </source>
</evidence>
<dbReference type="PANTHER" id="PTHR46600">
    <property type="entry name" value="THAP DOMAIN-CONTAINING"/>
    <property type="match status" value="1"/>
</dbReference>
<evidence type="ECO:0000259" key="14">
    <source>
        <dbReference type="PROSITE" id="PS50950"/>
    </source>
</evidence>
<evidence type="ECO:0000256" key="2">
    <source>
        <dbReference type="ARBA" id="ARBA00006177"/>
    </source>
</evidence>
<protein>
    <recommendedName>
        <fullName evidence="14">THAP-type domain-containing protein</fullName>
    </recommendedName>
</protein>
<dbReference type="SMART" id="SM00692">
    <property type="entry name" value="DM3"/>
    <property type="match status" value="1"/>
</dbReference>
<dbReference type="SMART" id="SM00980">
    <property type="entry name" value="THAP"/>
    <property type="match status" value="1"/>
</dbReference>
<gene>
    <name evidence="15" type="ORF">IPOD504_LOCUS10532</name>
</gene>
<comment type="similarity">
    <text evidence="2">Belongs to the THAP1 family.</text>
</comment>